<organism evidence="1">
    <name type="scientific">marine sediment metagenome</name>
    <dbReference type="NCBI Taxonomy" id="412755"/>
    <lineage>
        <taxon>unclassified sequences</taxon>
        <taxon>metagenomes</taxon>
        <taxon>ecological metagenomes</taxon>
    </lineage>
</organism>
<name>A0A0F9MEM0_9ZZZZ</name>
<dbReference type="EMBL" id="LAZR01004762">
    <property type="protein sequence ID" value="KKN05790.1"/>
    <property type="molecule type" value="Genomic_DNA"/>
</dbReference>
<protein>
    <submittedName>
        <fullName evidence="1">Uncharacterized protein</fullName>
    </submittedName>
</protein>
<comment type="caution">
    <text evidence="1">The sequence shown here is derived from an EMBL/GenBank/DDBJ whole genome shotgun (WGS) entry which is preliminary data.</text>
</comment>
<evidence type="ECO:0000313" key="1">
    <source>
        <dbReference type="EMBL" id="KKN05790.1"/>
    </source>
</evidence>
<gene>
    <name evidence="1" type="ORF">LCGC14_1083860</name>
</gene>
<dbReference type="AlphaFoldDB" id="A0A0F9MEM0"/>
<accession>A0A0F9MEM0</accession>
<reference evidence="1" key="1">
    <citation type="journal article" date="2015" name="Nature">
        <title>Complex archaea that bridge the gap between prokaryotes and eukaryotes.</title>
        <authorList>
            <person name="Spang A."/>
            <person name="Saw J.H."/>
            <person name="Jorgensen S.L."/>
            <person name="Zaremba-Niedzwiedzka K."/>
            <person name="Martijn J."/>
            <person name="Lind A.E."/>
            <person name="van Eijk R."/>
            <person name="Schleper C."/>
            <person name="Guy L."/>
            <person name="Ettema T.J."/>
        </authorList>
    </citation>
    <scope>NUCLEOTIDE SEQUENCE</scope>
</reference>
<proteinExistence type="predicted"/>
<sequence>MSKWLIYMRIAIMGIELFKELFSKTATPETREKAIGESLVETRKIFPKTSSFIKLISEDDVSALAELADILNEWEPEE</sequence>